<keyword evidence="7" id="KW-0690">Ribosome biogenesis</keyword>
<accession>A0A9X2A6Z8</accession>
<keyword evidence="3 7" id="KW-0479">Metal-binding</keyword>
<evidence type="ECO:0000313" key="9">
    <source>
        <dbReference type="Proteomes" id="UP001139344"/>
    </source>
</evidence>
<organism evidence="8 9">
    <name type="scientific">Christiangramia crocea</name>
    <dbReference type="NCBI Taxonomy" id="2904124"/>
    <lineage>
        <taxon>Bacteria</taxon>
        <taxon>Pseudomonadati</taxon>
        <taxon>Bacteroidota</taxon>
        <taxon>Flavobacteriia</taxon>
        <taxon>Flavobacteriales</taxon>
        <taxon>Flavobacteriaceae</taxon>
        <taxon>Christiangramia</taxon>
    </lineage>
</organism>
<comment type="subcellular location">
    <subcellularLocation>
        <location evidence="7">Cytoplasm</location>
    </subcellularLocation>
</comment>
<dbReference type="HAMAP" id="MF_00009">
    <property type="entry name" value="Endoribonucl_YbeY"/>
    <property type="match status" value="1"/>
</dbReference>
<evidence type="ECO:0000256" key="3">
    <source>
        <dbReference type="ARBA" id="ARBA00022723"/>
    </source>
</evidence>
<comment type="similarity">
    <text evidence="1 7">Belongs to the endoribonuclease YbeY family.</text>
</comment>
<keyword evidence="7" id="KW-0698">rRNA processing</keyword>
<comment type="cofactor">
    <cofactor evidence="7">
        <name>Zn(2+)</name>
        <dbReference type="ChEBI" id="CHEBI:29105"/>
    </cofactor>
    <text evidence="7">Binds 1 zinc ion.</text>
</comment>
<dbReference type="Pfam" id="PF02130">
    <property type="entry name" value="YbeY"/>
    <property type="match status" value="1"/>
</dbReference>
<dbReference type="InterPro" id="IPR023091">
    <property type="entry name" value="MetalPrtase_cat_dom_sf_prd"/>
</dbReference>
<dbReference type="Proteomes" id="UP001139344">
    <property type="component" value="Unassembled WGS sequence"/>
</dbReference>
<dbReference type="PANTHER" id="PTHR46986">
    <property type="entry name" value="ENDORIBONUCLEASE YBEY, CHLOROPLASTIC"/>
    <property type="match status" value="1"/>
</dbReference>
<dbReference type="SUPFAM" id="SSF55486">
    <property type="entry name" value="Metalloproteases ('zincins'), catalytic domain"/>
    <property type="match status" value="1"/>
</dbReference>
<dbReference type="Gene3D" id="3.40.390.30">
    <property type="entry name" value="Metalloproteases ('zincins'), catalytic domain"/>
    <property type="match status" value="1"/>
</dbReference>
<dbReference type="AlphaFoldDB" id="A0A9X2A6Z8"/>
<feature type="binding site" evidence="7">
    <location>
        <position position="109"/>
    </location>
    <ligand>
        <name>Zn(2+)</name>
        <dbReference type="ChEBI" id="CHEBI:29105"/>
        <note>catalytic</note>
    </ligand>
</feature>
<gene>
    <name evidence="7 8" type="primary">ybeY</name>
    <name evidence="8" type="ORF">LU635_07165</name>
</gene>
<proteinExistence type="inferred from homology"/>
<dbReference type="EC" id="3.1.-.-" evidence="7"/>
<comment type="function">
    <text evidence="7">Single strand-specific metallo-endoribonuclease involved in late-stage 70S ribosome quality control and in maturation of the 3' terminus of the 16S rRNA.</text>
</comment>
<evidence type="ECO:0000256" key="6">
    <source>
        <dbReference type="ARBA" id="ARBA00022833"/>
    </source>
</evidence>
<dbReference type="GO" id="GO:0005737">
    <property type="term" value="C:cytoplasm"/>
    <property type="evidence" value="ECO:0007669"/>
    <property type="project" value="UniProtKB-SubCell"/>
</dbReference>
<reference evidence="8" key="1">
    <citation type="submission" date="2021-12" db="EMBL/GenBank/DDBJ databases">
        <title>Description of Gramella crocea sp. nov., a new bacterium isolated from activated sludge.</title>
        <authorList>
            <person name="Zhang X."/>
        </authorList>
    </citation>
    <scope>NUCLEOTIDE SEQUENCE</scope>
    <source>
        <strain evidence="8">YB25</strain>
    </source>
</reference>
<evidence type="ECO:0000256" key="1">
    <source>
        <dbReference type="ARBA" id="ARBA00010875"/>
    </source>
</evidence>
<dbReference type="RefSeq" id="WP_240097647.1">
    <property type="nucleotide sequence ID" value="NZ_JAJSON010000016.1"/>
</dbReference>
<evidence type="ECO:0000256" key="2">
    <source>
        <dbReference type="ARBA" id="ARBA00022722"/>
    </source>
</evidence>
<protein>
    <recommendedName>
        <fullName evidence="7">Endoribonuclease YbeY</fullName>
        <ecNumber evidence="7">3.1.-.-</ecNumber>
    </recommendedName>
</protein>
<keyword evidence="9" id="KW-1185">Reference proteome</keyword>
<keyword evidence="5 7" id="KW-0378">Hydrolase</keyword>
<dbReference type="EMBL" id="JAJSON010000016">
    <property type="protein sequence ID" value="MCG9971416.1"/>
    <property type="molecule type" value="Genomic_DNA"/>
</dbReference>
<dbReference type="InterPro" id="IPR002036">
    <property type="entry name" value="YbeY"/>
</dbReference>
<dbReference type="PANTHER" id="PTHR46986:SF1">
    <property type="entry name" value="ENDORIBONUCLEASE YBEY, CHLOROPLASTIC"/>
    <property type="match status" value="1"/>
</dbReference>
<keyword evidence="6 7" id="KW-0862">Zinc</keyword>
<sequence length="143" mass="16973">MEKGEINFFSENEFVLKDVNKYREWIEDVILSENKYIGDINYIFCDDQYLHEINLKYLSHDTYTDIISFDNTVGNTLQGDIFISTERVAENAASFNVDFEEELKRVIIHGVLHFCGYSDKNERDSALMRRKEEEKIKLFHVEQ</sequence>
<keyword evidence="2 7" id="KW-0540">Nuclease</keyword>
<keyword evidence="7" id="KW-0963">Cytoplasm</keyword>
<dbReference type="GO" id="GO:0008270">
    <property type="term" value="F:zinc ion binding"/>
    <property type="evidence" value="ECO:0007669"/>
    <property type="project" value="UniProtKB-UniRule"/>
</dbReference>
<name>A0A9X2A6Z8_9FLAO</name>
<dbReference type="NCBIfam" id="TIGR00043">
    <property type="entry name" value="rRNA maturation RNase YbeY"/>
    <property type="match status" value="1"/>
</dbReference>
<keyword evidence="4 7" id="KW-0255">Endonuclease</keyword>
<evidence type="ECO:0000256" key="7">
    <source>
        <dbReference type="HAMAP-Rule" id="MF_00009"/>
    </source>
</evidence>
<dbReference type="GO" id="GO:0006364">
    <property type="term" value="P:rRNA processing"/>
    <property type="evidence" value="ECO:0007669"/>
    <property type="project" value="UniProtKB-UniRule"/>
</dbReference>
<evidence type="ECO:0000256" key="4">
    <source>
        <dbReference type="ARBA" id="ARBA00022759"/>
    </source>
</evidence>
<feature type="binding site" evidence="7">
    <location>
        <position position="113"/>
    </location>
    <ligand>
        <name>Zn(2+)</name>
        <dbReference type="ChEBI" id="CHEBI:29105"/>
        <note>catalytic</note>
    </ligand>
</feature>
<evidence type="ECO:0000256" key="5">
    <source>
        <dbReference type="ARBA" id="ARBA00022801"/>
    </source>
</evidence>
<feature type="binding site" evidence="7">
    <location>
        <position position="119"/>
    </location>
    <ligand>
        <name>Zn(2+)</name>
        <dbReference type="ChEBI" id="CHEBI:29105"/>
        <note>catalytic</note>
    </ligand>
</feature>
<evidence type="ECO:0000313" key="8">
    <source>
        <dbReference type="EMBL" id="MCG9971416.1"/>
    </source>
</evidence>
<dbReference type="GO" id="GO:0004222">
    <property type="term" value="F:metalloendopeptidase activity"/>
    <property type="evidence" value="ECO:0007669"/>
    <property type="project" value="InterPro"/>
</dbReference>
<comment type="caution">
    <text evidence="8">The sequence shown here is derived from an EMBL/GenBank/DDBJ whole genome shotgun (WGS) entry which is preliminary data.</text>
</comment>
<dbReference type="GO" id="GO:0004521">
    <property type="term" value="F:RNA endonuclease activity"/>
    <property type="evidence" value="ECO:0007669"/>
    <property type="project" value="UniProtKB-UniRule"/>
</dbReference>